<dbReference type="EMBL" id="ADVR01000006">
    <property type="protein sequence ID" value="EFO81742.1"/>
    <property type="molecule type" value="Genomic_DNA"/>
</dbReference>
<dbReference type="AlphaFoldDB" id="E1IAR3"/>
<dbReference type="HOGENOM" id="CLU_056607_4_1_0"/>
<evidence type="ECO:0000259" key="1">
    <source>
        <dbReference type="PROSITE" id="PS51186"/>
    </source>
</evidence>
<comment type="caution">
    <text evidence="2">The sequence shown here is derived from an EMBL/GenBank/DDBJ whole genome shotgun (WGS) entry which is preliminary data.</text>
</comment>
<proteinExistence type="predicted"/>
<dbReference type="OrthoDB" id="2352823at2"/>
<name>E1IAR3_9CHLR</name>
<dbReference type="InterPro" id="IPR016181">
    <property type="entry name" value="Acyl_CoA_acyltransferase"/>
</dbReference>
<keyword evidence="3" id="KW-1185">Reference proteome</keyword>
<dbReference type="STRING" id="765420.OSCT_0414"/>
<dbReference type="eggNOG" id="COG0456">
    <property type="taxonomic scope" value="Bacteria"/>
</dbReference>
<organism evidence="2 3">
    <name type="scientific">Oscillochloris trichoides DG-6</name>
    <dbReference type="NCBI Taxonomy" id="765420"/>
    <lineage>
        <taxon>Bacteria</taxon>
        <taxon>Bacillati</taxon>
        <taxon>Chloroflexota</taxon>
        <taxon>Chloroflexia</taxon>
        <taxon>Chloroflexales</taxon>
        <taxon>Chloroflexineae</taxon>
        <taxon>Oscillochloridaceae</taxon>
        <taxon>Oscillochloris</taxon>
    </lineage>
</organism>
<accession>E1IAR3</accession>
<dbReference type="CDD" id="cd04301">
    <property type="entry name" value="NAT_SF"/>
    <property type="match status" value="1"/>
</dbReference>
<evidence type="ECO:0000313" key="3">
    <source>
        <dbReference type="Proteomes" id="UP000054010"/>
    </source>
</evidence>
<reference evidence="2 3" key="1">
    <citation type="journal article" date="2011" name="J. Bacteriol.">
        <title>Draft genome sequence of the anoxygenic filamentous phototrophic bacterium Oscillochloris trichoides subsp. DG-6.</title>
        <authorList>
            <person name="Kuznetsov B.B."/>
            <person name="Ivanovsky R.N."/>
            <person name="Keppen O.I."/>
            <person name="Sukhacheva M.V."/>
            <person name="Bumazhkin B.K."/>
            <person name="Patutina E.O."/>
            <person name="Beletsky A.V."/>
            <person name="Mardanov A.V."/>
            <person name="Baslerov R.V."/>
            <person name="Panteleeva A.N."/>
            <person name="Kolganova T.V."/>
            <person name="Ravin N.V."/>
            <person name="Skryabin K.G."/>
        </authorList>
    </citation>
    <scope>NUCLEOTIDE SEQUENCE [LARGE SCALE GENOMIC DNA]</scope>
    <source>
        <strain evidence="2 3">DG-6</strain>
    </source>
</reference>
<dbReference type="Pfam" id="PF00583">
    <property type="entry name" value="Acetyltransf_1"/>
    <property type="match status" value="1"/>
</dbReference>
<dbReference type="GO" id="GO:0016747">
    <property type="term" value="F:acyltransferase activity, transferring groups other than amino-acyl groups"/>
    <property type="evidence" value="ECO:0007669"/>
    <property type="project" value="InterPro"/>
</dbReference>
<dbReference type="Proteomes" id="UP000054010">
    <property type="component" value="Unassembled WGS sequence"/>
</dbReference>
<feature type="domain" description="N-acetyltransferase" evidence="1">
    <location>
        <begin position="1"/>
        <end position="146"/>
    </location>
</feature>
<dbReference type="InterPro" id="IPR000182">
    <property type="entry name" value="GNAT_dom"/>
</dbReference>
<sequence>MQHDIRPISAAQTRPLRQRVLRPFLRLAELVYPGDDHPLALHAGAFLDERLVGVASIAPEACPAAPEQPGWRLRGMAIVREAQRQGYGAALIGACIAHARQHGGALLWCNGRSSAMSFYTAQGFVVYGHEFDIAGTGPHYLFWRVV</sequence>
<gene>
    <name evidence="2" type="ORF">OSCT_0414</name>
</gene>
<dbReference type="Gene3D" id="3.40.630.30">
    <property type="match status" value="1"/>
</dbReference>
<dbReference type="SUPFAM" id="SSF55729">
    <property type="entry name" value="Acyl-CoA N-acyltransferases (Nat)"/>
    <property type="match status" value="1"/>
</dbReference>
<evidence type="ECO:0000313" key="2">
    <source>
        <dbReference type="EMBL" id="EFO81742.1"/>
    </source>
</evidence>
<protein>
    <submittedName>
        <fullName evidence="2">GCN5-related N-acetyltransferase</fullName>
    </submittedName>
</protein>
<dbReference type="PROSITE" id="PS51186">
    <property type="entry name" value="GNAT"/>
    <property type="match status" value="1"/>
</dbReference>